<protein>
    <recommendedName>
        <fullName evidence="1">EF-hand domain-containing protein</fullName>
    </recommendedName>
</protein>
<accession>A0AAN8T9N3</accession>
<sequence>MELVQMIDKIDINRDIFVDIEEFGILYQSIMDESDE</sequence>
<dbReference type="AlphaFoldDB" id="A0AAN8T9N3"/>
<evidence type="ECO:0000259" key="1">
    <source>
        <dbReference type="PROSITE" id="PS50222"/>
    </source>
</evidence>
<dbReference type="PROSITE" id="PS50222">
    <property type="entry name" value="EF_HAND_2"/>
    <property type="match status" value="1"/>
</dbReference>
<dbReference type="Proteomes" id="UP001371456">
    <property type="component" value="Unassembled WGS sequence"/>
</dbReference>
<name>A0AAN8T9N3_SOLBU</name>
<evidence type="ECO:0000313" key="2">
    <source>
        <dbReference type="EMBL" id="KAK6784473.1"/>
    </source>
</evidence>
<comment type="caution">
    <text evidence="2">The sequence shown here is derived from an EMBL/GenBank/DDBJ whole genome shotgun (WGS) entry which is preliminary data.</text>
</comment>
<keyword evidence="3" id="KW-1185">Reference proteome</keyword>
<proteinExistence type="predicted"/>
<feature type="domain" description="EF-hand" evidence="1">
    <location>
        <begin position="1"/>
        <end position="33"/>
    </location>
</feature>
<dbReference type="GO" id="GO:0005509">
    <property type="term" value="F:calcium ion binding"/>
    <property type="evidence" value="ECO:0007669"/>
    <property type="project" value="InterPro"/>
</dbReference>
<dbReference type="InterPro" id="IPR002048">
    <property type="entry name" value="EF_hand_dom"/>
</dbReference>
<organism evidence="2 3">
    <name type="scientific">Solanum bulbocastanum</name>
    <name type="common">Wild potato</name>
    <dbReference type="NCBI Taxonomy" id="147425"/>
    <lineage>
        <taxon>Eukaryota</taxon>
        <taxon>Viridiplantae</taxon>
        <taxon>Streptophyta</taxon>
        <taxon>Embryophyta</taxon>
        <taxon>Tracheophyta</taxon>
        <taxon>Spermatophyta</taxon>
        <taxon>Magnoliopsida</taxon>
        <taxon>eudicotyledons</taxon>
        <taxon>Gunneridae</taxon>
        <taxon>Pentapetalae</taxon>
        <taxon>asterids</taxon>
        <taxon>lamiids</taxon>
        <taxon>Solanales</taxon>
        <taxon>Solanaceae</taxon>
        <taxon>Solanoideae</taxon>
        <taxon>Solaneae</taxon>
        <taxon>Solanum</taxon>
    </lineage>
</organism>
<reference evidence="2 3" key="1">
    <citation type="submission" date="2024-02" db="EMBL/GenBank/DDBJ databases">
        <title>de novo genome assembly of Solanum bulbocastanum strain 11H21.</title>
        <authorList>
            <person name="Hosaka A.J."/>
        </authorList>
    </citation>
    <scope>NUCLEOTIDE SEQUENCE [LARGE SCALE GENOMIC DNA]</scope>
    <source>
        <tissue evidence="2">Young leaves</tissue>
    </source>
</reference>
<evidence type="ECO:0000313" key="3">
    <source>
        <dbReference type="Proteomes" id="UP001371456"/>
    </source>
</evidence>
<dbReference type="EMBL" id="JBANQN010000007">
    <property type="protein sequence ID" value="KAK6784473.1"/>
    <property type="molecule type" value="Genomic_DNA"/>
</dbReference>
<gene>
    <name evidence="2" type="ORF">RDI58_017928</name>
</gene>